<dbReference type="AlphaFoldDB" id="A0AAW2K1F1"/>
<evidence type="ECO:0000256" key="3">
    <source>
        <dbReference type="ARBA" id="ARBA00048983"/>
    </source>
</evidence>
<dbReference type="InterPro" id="IPR050712">
    <property type="entry name" value="NAD(P)H-dep_reductase"/>
</dbReference>
<dbReference type="GO" id="GO:0003955">
    <property type="term" value="F:NAD(P)H dehydrogenase (quinone) activity"/>
    <property type="evidence" value="ECO:0007669"/>
    <property type="project" value="UniProtKB-EC"/>
</dbReference>
<evidence type="ECO:0000259" key="4">
    <source>
        <dbReference type="Pfam" id="PF03358"/>
    </source>
</evidence>
<dbReference type="GO" id="GO:0005829">
    <property type="term" value="C:cytosol"/>
    <property type="evidence" value="ECO:0007669"/>
    <property type="project" value="TreeGrafter"/>
</dbReference>
<proteinExistence type="predicted"/>
<evidence type="ECO:0000313" key="5">
    <source>
        <dbReference type="EMBL" id="KAL0300797.1"/>
    </source>
</evidence>
<reference evidence="5" key="2">
    <citation type="journal article" date="2024" name="Plant">
        <title>Genomic evolution and insights into agronomic trait innovations of Sesamum species.</title>
        <authorList>
            <person name="Miao H."/>
            <person name="Wang L."/>
            <person name="Qu L."/>
            <person name="Liu H."/>
            <person name="Sun Y."/>
            <person name="Le M."/>
            <person name="Wang Q."/>
            <person name="Wei S."/>
            <person name="Zheng Y."/>
            <person name="Lin W."/>
            <person name="Duan Y."/>
            <person name="Cao H."/>
            <person name="Xiong S."/>
            <person name="Wang X."/>
            <person name="Wei L."/>
            <person name="Li C."/>
            <person name="Ma Q."/>
            <person name="Ju M."/>
            <person name="Zhao R."/>
            <person name="Li G."/>
            <person name="Mu C."/>
            <person name="Tian Q."/>
            <person name="Mei H."/>
            <person name="Zhang T."/>
            <person name="Gao T."/>
            <person name="Zhang H."/>
        </authorList>
    </citation>
    <scope>NUCLEOTIDE SEQUENCE</scope>
    <source>
        <strain evidence="5">G02</strain>
    </source>
</reference>
<comment type="catalytic activity">
    <reaction evidence="3">
        <text>a quinone + NADPH + H(+) = a quinol + NADP(+)</text>
        <dbReference type="Rhea" id="RHEA:46164"/>
        <dbReference type="ChEBI" id="CHEBI:15378"/>
        <dbReference type="ChEBI" id="CHEBI:24646"/>
        <dbReference type="ChEBI" id="CHEBI:57783"/>
        <dbReference type="ChEBI" id="CHEBI:58349"/>
        <dbReference type="ChEBI" id="CHEBI:132124"/>
        <dbReference type="EC" id="1.6.5.2"/>
    </reaction>
</comment>
<dbReference type="PANTHER" id="PTHR30543:SF21">
    <property type="entry name" value="NAD(P)H-DEPENDENT FMN REDUCTASE LOT6"/>
    <property type="match status" value="1"/>
</dbReference>
<dbReference type="SUPFAM" id="SSF52218">
    <property type="entry name" value="Flavoproteins"/>
    <property type="match status" value="1"/>
</dbReference>
<accession>A0AAW2K1F1</accession>
<dbReference type="Pfam" id="PF03358">
    <property type="entry name" value="FMN_red"/>
    <property type="match status" value="1"/>
</dbReference>
<dbReference type="PANTHER" id="PTHR30543">
    <property type="entry name" value="CHROMATE REDUCTASE"/>
    <property type="match status" value="1"/>
</dbReference>
<organism evidence="5">
    <name type="scientific">Sesamum radiatum</name>
    <name type="common">Black benniseed</name>
    <dbReference type="NCBI Taxonomy" id="300843"/>
    <lineage>
        <taxon>Eukaryota</taxon>
        <taxon>Viridiplantae</taxon>
        <taxon>Streptophyta</taxon>
        <taxon>Embryophyta</taxon>
        <taxon>Tracheophyta</taxon>
        <taxon>Spermatophyta</taxon>
        <taxon>Magnoliopsida</taxon>
        <taxon>eudicotyledons</taxon>
        <taxon>Gunneridae</taxon>
        <taxon>Pentapetalae</taxon>
        <taxon>asterids</taxon>
        <taxon>lamiids</taxon>
        <taxon>Lamiales</taxon>
        <taxon>Pedaliaceae</taxon>
        <taxon>Sesamum</taxon>
    </lineage>
</organism>
<name>A0AAW2K1F1_SESRA</name>
<evidence type="ECO:0000256" key="1">
    <source>
        <dbReference type="ARBA" id="ARBA00012648"/>
    </source>
</evidence>
<dbReference type="Gene3D" id="3.40.50.360">
    <property type="match status" value="1"/>
</dbReference>
<dbReference type="EMBL" id="JACGWJ010000030">
    <property type="protein sequence ID" value="KAL0300797.1"/>
    <property type="molecule type" value="Genomic_DNA"/>
</dbReference>
<comment type="catalytic activity">
    <reaction evidence="2">
        <text>a quinone + NADH + H(+) = a quinol + NAD(+)</text>
        <dbReference type="Rhea" id="RHEA:46160"/>
        <dbReference type="ChEBI" id="CHEBI:15378"/>
        <dbReference type="ChEBI" id="CHEBI:24646"/>
        <dbReference type="ChEBI" id="CHEBI:57540"/>
        <dbReference type="ChEBI" id="CHEBI:57945"/>
        <dbReference type="ChEBI" id="CHEBI:132124"/>
        <dbReference type="EC" id="1.6.5.2"/>
    </reaction>
</comment>
<evidence type="ECO:0000256" key="2">
    <source>
        <dbReference type="ARBA" id="ARBA00047678"/>
    </source>
</evidence>
<dbReference type="InterPro" id="IPR005025">
    <property type="entry name" value="FMN_Rdtase-like_dom"/>
</dbReference>
<feature type="non-terminal residue" evidence="5">
    <location>
        <position position="1"/>
    </location>
</feature>
<protein>
    <recommendedName>
        <fullName evidence="1">NAD(P)H dehydrogenase (quinone)</fullName>
        <ecNumber evidence="1">1.6.5.2</ecNumber>
    </recommendedName>
</protein>
<dbReference type="EC" id="1.6.5.2" evidence="1"/>
<gene>
    <name evidence="5" type="ORF">Sradi_6356500</name>
</gene>
<comment type="caution">
    <text evidence="5">The sequence shown here is derived from an EMBL/GenBank/DDBJ whole genome shotgun (WGS) entry which is preliminary data.</text>
</comment>
<reference evidence="5" key="1">
    <citation type="submission" date="2020-06" db="EMBL/GenBank/DDBJ databases">
        <authorList>
            <person name="Li T."/>
            <person name="Hu X."/>
            <person name="Zhang T."/>
            <person name="Song X."/>
            <person name="Zhang H."/>
            <person name="Dai N."/>
            <person name="Sheng W."/>
            <person name="Hou X."/>
            <person name="Wei L."/>
        </authorList>
    </citation>
    <scope>NUCLEOTIDE SEQUENCE</scope>
    <source>
        <strain evidence="5">G02</strain>
        <tissue evidence="5">Leaf</tissue>
    </source>
</reference>
<dbReference type="GO" id="GO:0010181">
    <property type="term" value="F:FMN binding"/>
    <property type="evidence" value="ECO:0007669"/>
    <property type="project" value="TreeGrafter"/>
</dbReference>
<dbReference type="InterPro" id="IPR029039">
    <property type="entry name" value="Flavoprotein-like_sf"/>
</dbReference>
<feature type="domain" description="NADPH-dependent FMN reductase-like" evidence="4">
    <location>
        <begin position="7"/>
        <end position="51"/>
    </location>
</feature>
<sequence>RIGAITDVTKLPLINVEDHPNLPTEVQAFMDQILLADAILFSAPEYNYSVTRNKPQTLISYSFLNAICTQTFDYDVPSTYVLSLWCLMEYRTYQLLLKMQLIGYPRGQKLWLVKLLQSSARDGILVGAECSQIGVRPDFHFINTPEVFVSTTVDAQHPPKFDANGDLIDDNVRAQLQQLLVSLRDFTLPLKYGNKANKDSGILT</sequence>